<dbReference type="AlphaFoldDB" id="A0A3Q7ERE2"/>
<dbReference type="EnsemblPlants" id="Solyc01g103453.1.1">
    <property type="protein sequence ID" value="Solyc01g103453.1.1"/>
    <property type="gene ID" value="Solyc01g103453.1"/>
</dbReference>
<dbReference type="InParanoid" id="A0A3Q7ERE2"/>
<name>A0A3Q7ERE2_SOLLC</name>
<protein>
    <submittedName>
        <fullName evidence="1">Uncharacterized protein</fullName>
    </submittedName>
</protein>
<dbReference type="Proteomes" id="UP000004994">
    <property type="component" value="Chromosome 1"/>
</dbReference>
<organism evidence="1">
    <name type="scientific">Solanum lycopersicum</name>
    <name type="common">Tomato</name>
    <name type="synonym">Lycopersicon esculentum</name>
    <dbReference type="NCBI Taxonomy" id="4081"/>
    <lineage>
        <taxon>Eukaryota</taxon>
        <taxon>Viridiplantae</taxon>
        <taxon>Streptophyta</taxon>
        <taxon>Embryophyta</taxon>
        <taxon>Tracheophyta</taxon>
        <taxon>Spermatophyta</taxon>
        <taxon>Magnoliopsida</taxon>
        <taxon>eudicotyledons</taxon>
        <taxon>Gunneridae</taxon>
        <taxon>Pentapetalae</taxon>
        <taxon>asterids</taxon>
        <taxon>lamiids</taxon>
        <taxon>Solanales</taxon>
        <taxon>Solanaceae</taxon>
        <taxon>Solanoideae</taxon>
        <taxon>Solaneae</taxon>
        <taxon>Solanum</taxon>
        <taxon>Solanum subgen. Lycopersicon</taxon>
    </lineage>
</organism>
<evidence type="ECO:0000313" key="1">
    <source>
        <dbReference type="EnsemblPlants" id="Solyc01g103453.1.1"/>
    </source>
</evidence>
<reference evidence="1" key="1">
    <citation type="journal article" date="2012" name="Nature">
        <title>The tomato genome sequence provides insights into fleshy fruit evolution.</title>
        <authorList>
            <consortium name="Tomato Genome Consortium"/>
        </authorList>
    </citation>
    <scope>NUCLEOTIDE SEQUENCE [LARGE SCALE GENOMIC DNA]</scope>
    <source>
        <strain evidence="1">cv. Heinz 1706</strain>
    </source>
</reference>
<sequence length="63" mass="6843">MGYAKKIIHTGELEVRSVEVLVALCGDPPQQALLGTEMHVVSGSLHSHNDHIHPTYGVDPPLF</sequence>
<evidence type="ECO:0000313" key="2">
    <source>
        <dbReference type="Proteomes" id="UP000004994"/>
    </source>
</evidence>
<reference evidence="1" key="2">
    <citation type="submission" date="2019-01" db="UniProtKB">
        <authorList>
            <consortium name="EnsemblPlants"/>
        </authorList>
    </citation>
    <scope>IDENTIFICATION</scope>
    <source>
        <strain evidence="1">cv. Heinz 1706</strain>
    </source>
</reference>
<proteinExistence type="predicted"/>
<dbReference type="Gramene" id="Solyc01g103453.1.1">
    <property type="protein sequence ID" value="Solyc01g103453.1.1"/>
    <property type="gene ID" value="Solyc01g103453.1"/>
</dbReference>
<accession>A0A3Q7ERE2</accession>
<keyword evidence="2" id="KW-1185">Reference proteome</keyword>